<feature type="region of interest" description="Disordered" evidence="1">
    <location>
        <begin position="60"/>
        <end position="123"/>
    </location>
</feature>
<reference evidence="2 3" key="1">
    <citation type="submission" date="2017-08" db="EMBL/GenBank/DDBJ databases">
        <authorList>
            <person name="de Groot N.N."/>
        </authorList>
    </citation>
    <scope>NUCLEOTIDE SEQUENCE [LARGE SCALE GENOMIC DNA]</scope>
    <source>
        <strain evidence="2 3">JC85</strain>
    </source>
</reference>
<evidence type="ECO:0000256" key="1">
    <source>
        <dbReference type="SAM" id="MobiDB-lite"/>
    </source>
</evidence>
<dbReference type="OrthoDB" id="10017608at2"/>
<feature type="compositionally biased region" description="Basic and acidic residues" evidence="1">
    <location>
        <begin position="110"/>
        <end position="123"/>
    </location>
</feature>
<dbReference type="RefSeq" id="WP_097143083.1">
    <property type="nucleotide sequence ID" value="NZ_OBQD01000032.1"/>
</dbReference>
<protein>
    <submittedName>
        <fullName evidence="2">Uncharacterized protein</fullName>
    </submittedName>
</protein>
<dbReference type="AlphaFoldDB" id="A0A285V0Q6"/>
<organism evidence="2 3">
    <name type="scientific">Rhizobium subbaraonis</name>
    <dbReference type="NCBI Taxonomy" id="908946"/>
    <lineage>
        <taxon>Bacteria</taxon>
        <taxon>Pseudomonadati</taxon>
        <taxon>Pseudomonadota</taxon>
        <taxon>Alphaproteobacteria</taxon>
        <taxon>Hyphomicrobiales</taxon>
        <taxon>Rhizobiaceae</taxon>
        <taxon>Rhizobium/Agrobacterium group</taxon>
        <taxon>Rhizobium</taxon>
    </lineage>
</organism>
<feature type="compositionally biased region" description="Basic and acidic residues" evidence="1">
    <location>
        <begin position="92"/>
        <end position="103"/>
    </location>
</feature>
<gene>
    <name evidence="2" type="ORF">SAMN05892877_13231</name>
</gene>
<evidence type="ECO:0000313" key="2">
    <source>
        <dbReference type="EMBL" id="SOC47694.1"/>
    </source>
</evidence>
<keyword evidence="3" id="KW-1185">Reference proteome</keyword>
<name>A0A285V0Q6_9HYPH</name>
<accession>A0A285V0Q6</accession>
<evidence type="ECO:0000313" key="3">
    <source>
        <dbReference type="Proteomes" id="UP000219167"/>
    </source>
</evidence>
<proteinExistence type="predicted"/>
<sequence length="123" mass="13039">MSDEQKDNETLEAILRARLAHPRALVAALSINANRVLLTFGAVGDNRRVTLQVVGDEIAPPAHFAQPAEEPAADPAPETPGASVPEAAGDEGDAKDAGEKPAEDAEPPEEPEKTRRSRAKKED</sequence>
<dbReference type="EMBL" id="OBQD01000032">
    <property type="protein sequence ID" value="SOC47694.1"/>
    <property type="molecule type" value="Genomic_DNA"/>
</dbReference>
<feature type="compositionally biased region" description="Low complexity" evidence="1">
    <location>
        <begin position="65"/>
        <end position="82"/>
    </location>
</feature>
<dbReference type="Proteomes" id="UP000219167">
    <property type="component" value="Unassembled WGS sequence"/>
</dbReference>